<dbReference type="Proteomes" id="UP000886653">
    <property type="component" value="Unassembled WGS sequence"/>
</dbReference>
<feature type="region of interest" description="Disordered" evidence="1">
    <location>
        <begin position="338"/>
        <end position="370"/>
    </location>
</feature>
<protein>
    <submittedName>
        <fullName evidence="2">Uncharacterized protein</fullName>
    </submittedName>
</protein>
<reference evidence="2" key="1">
    <citation type="submission" date="2013-11" db="EMBL/GenBank/DDBJ databases">
        <title>Genome sequence of the fusiform rust pathogen reveals effectors for host alternation and coevolution with pine.</title>
        <authorList>
            <consortium name="DOE Joint Genome Institute"/>
            <person name="Smith K."/>
            <person name="Pendleton A."/>
            <person name="Kubisiak T."/>
            <person name="Anderson C."/>
            <person name="Salamov A."/>
            <person name="Aerts A."/>
            <person name="Riley R."/>
            <person name="Clum A."/>
            <person name="Lindquist E."/>
            <person name="Ence D."/>
            <person name="Campbell M."/>
            <person name="Kronenberg Z."/>
            <person name="Feau N."/>
            <person name="Dhillon B."/>
            <person name="Hamelin R."/>
            <person name="Burleigh J."/>
            <person name="Smith J."/>
            <person name="Yandell M."/>
            <person name="Nelson C."/>
            <person name="Grigoriev I."/>
            <person name="Davis J."/>
        </authorList>
    </citation>
    <scope>NUCLEOTIDE SEQUENCE</scope>
    <source>
        <strain evidence="2">G11</strain>
    </source>
</reference>
<feature type="compositionally biased region" description="Polar residues" evidence="1">
    <location>
        <begin position="275"/>
        <end position="291"/>
    </location>
</feature>
<name>A0A9P6TCP3_9BASI</name>
<feature type="region of interest" description="Disordered" evidence="1">
    <location>
        <begin position="19"/>
        <end position="38"/>
    </location>
</feature>
<evidence type="ECO:0000313" key="2">
    <source>
        <dbReference type="EMBL" id="KAG0145838.1"/>
    </source>
</evidence>
<accession>A0A9P6TCP3</accession>
<gene>
    <name evidence="2" type="ORF">CROQUDRAFT_553819</name>
</gene>
<feature type="region of interest" description="Disordered" evidence="1">
    <location>
        <begin position="233"/>
        <end position="291"/>
    </location>
</feature>
<dbReference type="AlphaFoldDB" id="A0A9P6TCP3"/>
<feature type="compositionally biased region" description="Polar residues" evidence="1">
    <location>
        <begin position="26"/>
        <end position="38"/>
    </location>
</feature>
<organism evidence="2 3">
    <name type="scientific">Cronartium quercuum f. sp. fusiforme G11</name>
    <dbReference type="NCBI Taxonomy" id="708437"/>
    <lineage>
        <taxon>Eukaryota</taxon>
        <taxon>Fungi</taxon>
        <taxon>Dikarya</taxon>
        <taxon>Basidiomycota</taxon>
        <taxon>Pucciniomycotina</taxon>
        <taxon>Pucciniomycetes</taxon>
        <taxon>Pucciniales</taxon>
        <taxon>Coleosporiaceae</taxon>
        <taxon>Cronartium</taxon>
    </lineage>
</organism>
<proteinExistence type="predicted"/>
<comment type="caution">
    <text evidence="2">The sequence shown here is derived from an EMBL/GenBank/DDBJ whole genome shotgun (WGS) entry which is preliminary data.</text>
</comment>
<feature type="compositionally biased region" description="Polar residues" evidence="1">
    <location>
        <begin position="253"/>
        <end position="265"/>
    </location>
</feature>
<dbReference type="EMBL" id="MU167270">
    <property type="protein sequence ID" value="KAG0145838.1"/>
    <property type="molecule type" value="Genomic_DNA"/>
</dbReference>
<evidence type="ECO:0000313" key="3">
    <source>
        <dbReference type="Proteomes" id="UP000886653"/>
    </source>
</evidence>
<feature type="compositionally biased region" description="Polar residues" evidence="1">
    <location>
        <begin position="356"/>
        <end position="370"/>
    </location>
</feature>
<evidence type="ECO:0000256" key="1">
    <source>
        <dbReference type="SAM" id="MobiDB-lite"/>
    </source>
</evidence>
<sequence length="370" mass="40346">MELPIKTSSDPDQAMATYAARRAPSPATTLDMQYSSDSTDPDLAMASYAARRSTPSPSNGLRILAQFDSTGLNSSAMMNQESVSSPTSVPDTLKVITTKSLNRVGSPIKTSPDPDQAMATYAARRAPSPATTLDMQFSSDSTDPDLAMASYAARRSTPSPSNGLRILAQFDSTGLNSSAMMNQESTVSSPIVIPDTLKVWDDDHIQLNRFRTSPALPLIPEHDPQQMLLYRSKSKTNRSRAPTKFGKTLPNRPDNSILSKSSSTRELTRKLSHPQVETVNTPIPQSRRSNSMSEFDRSSHFTLVDQSNISNDLSFSNSYTEIVKPILTNIPKINEPSFLNSDGPVRRPPPRMPLSGTMSSGGVRNSSFVR</sequence>
<keyword evidence="3" id="KW-1185">Reference proteome</keyword>